<dbReference type="InterPro" id="IPR032710">
    <property type="entry name" value="NTF2-like_dom_sf"/>
</dbReference>
<dbReference type="RefSeq" id="WP_129233126.1">
    <property type="nucleotide sequence ID" value="NZ_SDPL01000010.1"/>
</dbReference>
<sequence length="171" mass="18399">MHVSEPDDATTPEVAALLDEIYSGYLRGDTTVIDAWLSPAITMFDSAAPDLVAGPVGLERLRAGRAASEQPASTHDAPAVSPPELSDRFVETALTVEHLTIRTIDEVVIATWWLRVDGVDGSGAPAIPELSRNSAVLVRARDGLRIEHLHEDVWQPLGGPVAARSPEHQTR</sequence>
<evidence type="ECO:0008006" key="4">
    <source>
        <dbReference type="Google" id="ProtNLM"/>
    </source>
</evidence>
<evidence type="ECO:0000256" key="1">
    <source>
        <dbReference type="SAM" id="MobiDB-lite"/>
    </source>
</evidence>
<name>A0A4Q2JXU2_9MICO</name>
<evidence type="ECO:0000313" key="2">
    <source>
        <dbReference type="EMBL" id="RXZ51637.1"/>
    </source>
</evidence>
<organism evidence="2 3">
    <name type="scientific">Agromyces binzhouensis</name>
    <dbReference type="NCBI Taxonomy" id="1817495"/>
    <lineage>
        <taxon>Bacteria</taxon>
        <taxon>Bacillati</taxon>
        <taxon>Actinomycetota</taxon>
        <taxon>Actinomycetes</taxon>
        <taxon>Micrococcales</taxon>
        <taxon>Microbacteriaceae</taxon>
        <taxon>Agromyces</taxon>
    </lineage>
</organism>
<dbReference type="Gene3D" id="3.10.450.50">
    <property type="match status" value="1"/>
</dbReference>
<feature type="region of interest" description="Disordered" evidence="1">
    <location>
        <begin position="64"/>
        <end position="84"/>
    </location>
</feature>
<dbReference type="Proteomes" id="UP000292881">
    <property type="component" value="Unassembled WGS sequence"/>
</dbReference>
<proteinExistence type="predicted"/>
<dbReference type="EMBL" id="SDPL01000010">
    <property type="protein sequence ID" value="RXZ51637.1"/>
    <property type="molecule type" value="Genomic_DNA"/>
</dbReference>
<dbReference type="OrthoDB" id="1551077at2"/>
<reference evidence="2 3" key="1">
    <citation type="submission" date="2019-01" db="EMBL/GenBank/DDBJ databases">
        <authorList>
            <person name="Li J."/>
        </authorList>
    </citation>
    <scope>NUCLEOTIDE SEQUENCE [LARGE SCALE GENOMIC DNA]</scope>
    <source>
        <strain evidence="2 3">CGMCC 4.7180</strain>
    </source>
</reference>
<gene>
    <name evidence="2" type="ORF">ESO86_01475</name>
</gene>
<dbReference type="SUPFAM" id="SSF54427">
    <property type="entry name" value="NTF2-like"/>
    <property type="match status" value="1"/>
</dbReference>
<evidence type="ECO:0000313" key="3">
    <source>
        <dbReference type="Proteomes" id="UP000292881"/>
    </source>
</evidence>
<accession>A0A4Q2JXU2</accession>
<comment type="caution">
    <text evidence="2">The sequence shown here is derived from an EMBL/GenBank/DDBJ whole genome shotgun (WGS) entry which is preliminary data.</text>
</comment>
<protein>
    <recommendedName>
        <fullName evidence="4">SnoaL-like domain-containing protein</fullName>
    </recommendedName>
</protein>
<keyword evidence="3" id="KW-1185">Reference proteome</keyword>
<dbReference type="AlphaFoldDB" id="A0A4Q2JXU2"/>